<feature type="transmembrane region" description="Helical" evidence="1">
    <location>
        <begin position="15"/>
        <end position="36"/>
    </location>
</feature>
<evidence type="ECO:0008006" key="4">
    <source>
        <dbReference type="Google" id="ProtNLM"/>
    </source>
</evidence>
<gene>
    <name evidence="2" type="ORF">DB44_FM00090</name>
</gene>
<evidence type="ECO:0000256" key="1">
    <source>
        <dbReference type="SAM" id="Phobius"/>
    </source>
</evidence>
<dbReference type="InterPro" id="IPR012902">
    <property type="entry name" value="N_methyl_site"/>
</dbReference>
<dbReference type="PATRIC" id="fig|362787.3.peg.1974"/>
<keyword evidence="1" id="KW-0812">Transmembrane</keyword>
<dbReference type="EMBL" id="JSAN01000134">
    <property type="protein sequence ID" value="KIC70835.1"/>
    <property type="molecule type" value="Genomic_DNA"/>
</dbReference>
<proteinExistence type="predicted"/>
<evidence type="ECO:0000313" key="3">
    <source>
        <dbReference type="Proteomes" id="UP000031465"/>
    </source>
</evidence>
<organism evidence="2 3">
    <name type="scientific">Candidatus Protochlamydia amoebophila</name>
    <dbReference type="NCBI Taxonomy" id="362787"/>
    <lineage>
        <taxon>Bacteria</taxon>
        <taxon>Pseudomonadati</taxon>
        <taxon>Chlamydiota</taxon>
        <taxon>Chlamydiia</taxon>
        <taxon>Parachlamydiales</taxon>
        <taxon>Parachlamydiaceae</taxon>
        <taxon>Candidatus Protochlamydia</taxon>
    </lineage>
</organism>
<comment type="caution">
    <text evidence="2">The sequence shown here is derived from an EMBL/GenBank/DDBJ whole genome shotgun (WGS) entry which is preliminary data.</text>
</comment>
<keyword evidence="1" id="KW-1133">Transmembrane helix</keyword>
<accession>A0A0C1JHD0</accession>
<dbReference type="RefSeq" id="WP_039360637.1">
    <property type="nucleotide sequence ID" value="NZ_JSAN01000134.1"/>
</dbReference>
<name>A0A0C1JHD0_9BACT</name>
<dbReference type="Proteomes" id="UP000031465">
    <property type="component" value="Unassembled WGS sequence"/>
</dbReference>
<dbReference type="AlphaFoldDB" id="A0A0C1JHD0"/>
<keyword evidence="1" id="KW-0472">Membrane</keyword>
<reference evidence="2 3" key="1">
    <citation type="journal article" date="2014" name="Mol. Biol. Evol.">
        <title>Massive expansion of Ubiquitination-related gene families within the Chlamydiae.</title>
        <authorList>
            <person name="Domman D."/>
            <person name="Collingro A."/>
            <person name="Lagkouvardos I."/>
            <person name="Gehre L."/>
            <person name="Weinmaier T."/>
            <person name="Rattei T."/>
            <person name="Subtil A."/>
            <person name="Horn M."/>
        </authorList>
    </citation>
    <scope>NUCLEOTIDE SEQUENCE [LARGE SCALE GENOMIC DNA]</scope>
    <source>
        <strain evidence="2 3">EI2</strain>
    </source>
</reference>
<protein>
    <recommendedName>
        <fullName evidence="4">Type II secretion system protein</fullName>
    </recommendedName>
</protein>
<sequence length="195" mass="22080">MNEWSVKNALHKAHFTLLEVLVVLLILSMGTTLTGIKLKKAYDEQCFYSECQEILNRLRTAQELMLLLDADVYVIISHTVNNQVACSLEIEKPLNDAWAKMIERPLMLSAIETYQLGGRTEGSLKLVFSLGNMSQGLLVLTGKHANKETIYLRGYPSSIGRQPPGEEMDKIEESQRLYPAEIYEEIYPDTNADLQ</sequence>
<evidence type="ECO:0000313" key="2">
    <source>
        <dbReference type="EMBL" id="KIC70835.1"/>
    </source>
</evidence>
<dbReference type="NCBIfam" id="TIGR02532">
    <property type="entry name" value="IV_pilin_GFxxxE"/>
    <property type="match status" value="1"/>
</dbReference>